<dbReference type="EMBL" id="BAZW01000007">
    <property type="protein sequence ID" value="GAO29132.1"/>
    <property type="molecule type" value="Genomic_DNA"/>
</dbReference>
<sequence length="186" mass="21902">MIRAQVPEVETTGLAAERRMTEIKKLVDLSSAQESEFQQLCMTYQLHLDSALYFEDDPISYVNKINKAEKEFTQTFYTILTDKQTTQYAYNKGYADVKRKTADKLNLLRETGAYNEAELKKIEEQIFNYLMLEKVVYMRDKHDVSKQKENIHRLKAIQPQYLKAAESHRKLKHNGRTNNGKVKWEK</sequence>
<dbReference type="STRING" id="1236989.JCM15548_11292"/>
<keyword evidence="2" id="KW-1185">Reference proteome</keyword>
<organism evidence="1 2">
    <name type="scientific">Geofilum rubicundum JCM 15548</name>
    <dbReference type="NCBI Taxonomy" id="1236989"/>
    <lineage>
        <taxon>Bacteria</taxon>
        <taxon>Pseudomonadati</taxon>
        <taxon>Bacteroidota</taxon>
        <taxon>Bacteroidia</taxon>
        <taxon>Marinilabiliales</taxon>
        <taxon>Marinilabiliaceae</taxon>
        <taxon>Geofilum</taxon>
    </lineage>
</organism>
<gene>
    <name evidence="1" type="ORF">JCM15548_11292</name>
</gene>
<accession>A0A0E9LU79</accession>
<name>A0A0E9LU79_9BACT</name>
<protein>
    <submittedName>
        <fullName evidence="1">Uncharacterized protein</fullName>
    </submittedName>
</protein>
<proteinExistence type="predicted"/>
<evidence type="ECO:0000313" key="1">
    <source>
        <dbReference type="EMBL" id="GAO29132.1"/>
    </source>
</evidence>
<dbReference type="Proteomes" id="UP000032900">
    <property type="component" value="Unassembled WGS sequence"/>
</dbReference>
<dbReference type="AlphaFoldDB" id="A0A0E9LU79"/>
<reference evidence="1 2" key="1">
    <citation type="journal article" date="2015" name="Microbes Environ.">
        <title>Distribution and evolution of nitrogen fixation genes in the phylum bacteroidetes.</title>
        <authorList>
            <person name="Inoue J."/>
            <person name="Oshima K."/>
            <person name="Suda W."/>
            <person name="Sakamoto M."/>
            <person name="Iino T."/>
            <person name="Noda S."/>
            <person name="Hongoh Y."/>
            <person name="Hattori M."/>
            <person name="Ohkuma M."/>
        </authorList>
    </citation>
    <scope>NUCLEOTIDE SEQUENCE [LARGE SCALE GENOMIC DNA]</scope>
    <source>
        <strain evidence="1">JCM 15548</strain>
    </source>
</reference>
<evidence type="ECO:0000313" key="2">
    <source>
        <dbReference type="Proteomes" id="UP000032900"/>
    </source>
</evidence>
<comment type="caution">
    <text evidence="1">The sequence shown here is derived from an EMBL/GenBank/DDBJ whole genome shotgun (WGS) entry which is preliminary data.</text>
</comment>